<dbReference type="PROSITE" id="PS51194">
    <property type="entry name" value="HELICASE_CTER"/>
    <property type="match status" value="1"/>
</dbReference>
<keyword evidence="1" id="KW-0547">Nucleotide-binding</keyword>
<name>W0UWN4_9BURK</name>
<keyword evidence="6" id="KW-1185">Reference proteome</keyword>
<dbReference type="SMART" id="SM00487">
    <property type="entry name" value="DEXDc"/>
    <property type="match status" value="1"/>
</dbReference>
<keyword evidence="5" id="KW-0378">Hydrolase</keyword>
<dbReference type="Gene3D" id="3.40.50.300">
    <property type="entry name" value="P-loop containing nucleotide triphosphate hydrolases"/>
    <property type="match status" value="2"/>
</dbReference>
<dbReference type="OrthoDB" id="9815222at2"/>
<proteinExistence type="predicted"/>
<dbReference type="GO" id="GO:0036297">
    <property type="term" value="P:interstrand cross-link repair"/>
    <property type="evidence" value="ECO:0007669"/>
    <property type="project" value="TreeGrafter"/>
</dbReference>
<dbReference type="RefSeq" id="WP_038498207.1">
    <property type="nucleotide sequence ID" value="NZ_BCTH01000118.1"/>
</dbReference>
<dbReference type="InterPro" id="IPR018973">
    <property type="entry name" value="MZB"/>
</dbReference>
<keyword evidence="5" id="KW-0347">Helicase</keyword>
<dbReference type="PATRIC" id="fig|1349767.4.peg.4783"/>
<feature type="domain" description="Helicase C-terminal" evidence="4">
    <location>
        <begin position="1018"/>
        <end position="1169"/>
    </location>
</feature>
<dbReference type="Pfam" id="PF00271">
    <property type="entry name" value="Helicase_C"/>
    <property type="match status" value="1"/>
</dbReference>
<keyword evidence="2" id="KW-0067">ATP-binding</keyword>
<evidence type="ECO:0000259" key="3">
    <source>
        <dbReference type="PROSITE" id="PS51192"/>
    </source>
</evidence>
<dbReference type="GO" id="GO:0003676">
    <property type="term" value="F:nucleic acid binding"/>
    <property type="evidence" value="ECO:0007669"/>
    <property type="project" value="InterPro"/>
</dbReference>
<dbReference type="STRING" id="1349767.GJA_143"/>
<dbReference type="KEGG" id="jag:GJA_143"/>
<dbReference type="Proteomes" id="UP000027604">
    <property type="component" value="Chromosome I"/>
</dbReference>
<dbReference type="PANTHER" id="PTHR47957:SF3">
    <property type="entry name" value="ATP-DEPENDENT HELICASE HRQ1"/>
    <property type="match status" value="1"/>
</dbReference>
<dbReference type="EMBL" id="HG322949">
    <property type="protein sequence ID" value="CDG80809.1"/>
    <property type="molecule type" value="Genomic_DNA"/>
</dbReference>
<organism evidence="5 6">
    <name type="scientific">Janthinobacterium agaricidamnosum NBRC 102515 = DSM 9628</name>
    <dbReference type="NCBI Taxonomy" id="1349767"/>
    <lineage>
        <taxon>Bacteria</taxon>
        <taxon>Pseudomonadati</taxon>
        <taxon>Pseudomonadota</taxon>
        <taxon>Betaproteobacteria</taxon>
        <taxon>Burkholderiales</taxon>
        <taxon>Oxalobacteraceae</taxon>
        <taxon>Janthinobacterium</taxon>
    </lineage>
</organism>
<sequence>MKPFYYSKLLPDMAERTKYATVSRLAFSNPALRRYLLKQFTAPFGQSGSFLGDPVFEATFGWEASTATMGDLAGNLLSSALVDAMDAPPDELRDDYRFPRSATPYVHQLQAWRLLASDLPQSVVVTSGTGSGKTECFMVPILDRLCREQQAARRPLVGVRALFLYPLNALINSQRDRLHAWTHAFGDSLRFCLYNGNTEHKVPQRERDQVPNQVLDRETLREVPPPILVTNATMLEYMLVRAQDASILEKSKGTLEWIVLDEAHSYIGSQAAELALLLRRVLHGFGVDASKVRFVATSATIGDPSGEAGIKLRTFLADLAGVGVEQVHVVAGQRSVPVLPPADDRHRQSSLQTLQELAGETDSGERLFAALAGNDTAMKLRNRFAQPPDRKPVAQLSELCELLIPAAVDTSTKQTQSLLWLDLLSGTTRVLPSGRLEPFLPLRAHLFHQVLAGLWACADSQCPCKANSLLDVPEWPFGKIYMEQRKRCECGVPVFEINSCSECGESFLPAMLGLTEHGYFLEATDSDAVDEFSLDVEPSDDEGGEDDVGVVVHVSRTKVIIANRILGATTGTRVDRLTLQVEPDDSVACLRLDIRDEEAQKDGRMALRCPCCNEVESAKSPLARRAILGSPFLLGQIIPTLLEFCEDGEQPLTKPYRGKRMITFTDSRQGTARIAAKIQQDSERNRIRGLVLARVASLANGPENPVIRQKQEQISTLQSALVAGPNAGLENLIRTFEKEIVEASVFKPVGFNDMAEHLTTNEPDVKRMYEFYLGLDPELFSGPHGLREFAKMLLAREFARRPRRVNSSETMGLVAVHYPKLEAIQAKPVLGGMSLEEWKSFLKISLDFFVRENTCIDLPTSWMKWGGNKVPRKYLLGPQSKEKAGHPFLKWPQVSGARRDPRLARLLAYGLKIDARTPDGRDAIDSLLRNAWDDLIGCGILQGSVSGGYYLTFDAIGFVPITRAWICPVTRRILDTTFRSITPYLPRDNPSPATAECYPITLPSYALLSQSFTSESERLEAIRSWLMTAPEITTFREEGIWSDLSDRIVEGAAYFRAAEHSAQQPARRLGNYERDFKNGYLNLLSCSTTMEMGVDIGGISVVAMNNVPPHPANYLQRAGRAGRRSETRSVALTVCKNNPHDQSVFDNTRWPFDTSLPLPAISLSSSAIVQRHVNSMLLSNFLRVRAGTGGMDLNKLDCAWFFLPHDAALVDQFCNWAENFLGKNNAALSKGLRSLIRNTCFDGTTALTGLTQIAAAEMLRVRNAWYEEYASIDARISEFSSPAMQKEAACKALSIQRSRLASEYLLSELASEGFLPGYGFPSHIASFDTLNIEEIKRNKQQAAHREDNRMRHRDLPSRDLVTALREYAPGSDVVMDGMVYRSAGITLNWHAPAAQQQIREIQSIRTAWRCRSCGANGTEPNVDSTLHCAECAKPIPPDGIRKYLEPAGFAVDLYADIHNDVTHQQFIKPQSPWIHVSAEWTSLPNARLGRFRASPEGAAYFHSSGAHDLGYAVCLKCGRAEPMGDDSSATTSLKGHLPAIFRHPHKPLRGKRGGESAVCSGSDEPWSIMPHLHLGHEVRTDVLELQLQTVDGDYLQDEAAAFSLAVAIRSAIADMLGIQSDELGCSTKEVRADGGTICRSILVYDNNASGYVSTVSDRIDAVLRKAAHALHCPKSCDSACQHCLDNYDTRFQNELLNRHAALAFLTEAWIRDMQLPVEYAFFGAANSQAEYQPLAEAIWRELTAPTNTALYLYLHGDVTDWDLPASTLRSYLYRWIGVGKPITFVLSEAALQTISMPNRQMLNAWANLETVSIGTCKKSPLIGAGVLLAQIASLGGTISWAMTNELAGCVGPQWGASAGQTLVRGLGIEPASVKEVPVGELMPANQANSYQLQVTDQWNGSLQGFGERFWRDLFEAYPDLASPLSRGNNNVVGVSYRDRYLNAPLPVALLLEVINGLKRRYEDQWNPQQIVIETVSLSTTSQIASAPRPVWMDWTNEALRQAAIEEAFAYCGMYEIEFSLIKKYDAEHARTLEIEFQDGSGIVVRLDQGLSYWKANRKGSRVGGTHDRDNEFDFSLPTSLQGEKIAELRTEVVCPSYPTFLYANLR</sequence>
<evidence type="ECO:0000313" key="5">
    <source>
        <dbReference type="EMBL" id="CDG80809.1"/>
    </source>
</evidence>
<evidence type="ECO:0000259" key="4">
    <source>
        <dbReference type="PROSITE" id="PS51194"/>
    </source>
</evidence>
<dbReference type="HOGENOM" id="CLU_001338_2_0_4"/>
<dbReference type="GO" id="GO:0005524">
    <property type="term" value="F:ATP binding"/>
    <property type="evidence" value="ECO:0007669"/>
    <property type="project" value="UniProtKB-KW"/>
</dbReference>
<protein>
    <submittedName>
        <fullName evidence="5">DEAD/DEAH box helicase family protein</fullName>
    </submittedName>
</protein>
<dbReference type="eggNOG" id="COG1201">
    <property type="taxonomic scope" value="Bacteria"/>
</dbReference>
<feature type="domain" description="Helicase ATP-binding" evidence="3">
    <location>
        <begin position="114"/>
        <end position="319"/>
    </location>
</feature>
<dbReference type="PANTHER" id="PTHR47957">
    <property type="entry name" value="ATP-DEPENDENT HELICASE HRQ1"/>
    <property type="match status" value="1"/>
</dbReference>
<dbReference type="InterPro" id="IPR014001">
    <property type="entry name" value="Helicase_ATP-bd"/>
</dbReference>
<dbReference type="Pfam" id="PF09369">
    <property type="entry name" value="MZB"/>
    <property type="match status" value="1"/>
</dbReference>
<evidence type="ECO:0000313" key="6">
    <source>
        <dbReference type="Proteomes" id="UP000027604"/>
    </source>
</evidence>
<dbReference type="GO" id="GO:0043138">
    <property type="term" value="F:3'-5' DNA helicase activity"/>
    <property type="evidence" value="ECO:0007669"/>
    <property type="project" value="TreeGrafter"/>
</dbReference>
<accession>W0UWN4</accession>
<dbReference type="GO" id="GO:0006289">
    <property type="term" value="P:nucleotide-excision repair"/>
    <property type="evidence" value="ECO:0007669"/>
    <property type="project" value="TreeGrafter"/>
</dbReference>
<gene>
    <name evidence="5" type="ORF">GJA_143</name>
</gene>
<dbReference type="InterPro" id="IPR027417">
    <property type="entry name" value="P-loop_NTPase"/>
</dbReference>
<dbReference type="SMART" id="SM00490">
    <property type="entry name" value="HELICc"/>
    <property type="match status" value="1"/>
</dbReference>
<reference evidence="5 6" key="1">
    <citation type="journal article" date="2015" name="Genome Announc.">
        <title>Genome Sequence of Mushroom Soft-Rot Pathogen Janthinobacterium agaricidamnosum.</title>
        <authorList>
            <person name="Graupner K."/>
            <person name="Lackner G."/>
            <person name="Hertweck C."/>
        </authorList>
    </citation>
    <scope>NUCLEOTIDE SEQUENCE [LARGE SCALE GENOMIC DNA]</scope>
    <source>
        <strain evidence="6">NBRC 102515 / DSM 9628</strain>
    </source>
</reference>
<evidence type="ECO:0000256" key="1">
    <source>
        <dbReference type="ARBA" id="ARBA00022741"/>
    </source>
</evidence>
<dbReference type="PROSITE" id="PS51192">
    <property type="entry name" value="HELICASE_ATP_BIND_1"/>
    <property type="match status" value="1"/>
</dbReference>
<dbReference type="SUPFAM" id="SSF52540">
    <property type="entry name" value="P-loop containing nucleoside triphosphate hydrolases"/>
    <property type="match status" value="1"/>
</dbReference>
<dbReference type="eggNOG" id="COG1205">
    <property type="taxonomic scope" value="Bacteria"/>
</dbReference>
<evidence type="ECO:0000256" key="2">
    <source>
        <dbReference type="ARBA" id="ARBA00022840"/>
    </source>
</evidence>
<dbReference type="InterPro" id="IPR011545">
    <property type="entry name" value="DEAD/DEAH_box_helicase_dom"/>
</dbReference>
<dbReference type="Pfam" id="PF00270">
    <property type="entry name" value="DEAD"/>
    <property type="match status" value="1"/>
</dbReference>
<dbReference type="InterPro" id="IPR001650">
    <property type="entry name" value="Helicase_C-like"/>
</dbReference>